<proteinExistence type="predicted"/>
<keyword evidence="2" id="KW-1185">Reference proteome</keyword>
<sequence>MLNWSPCNMDRLTGIPYLENIQEIRDSEEESGLILNLKFDTGSQALKFELPRLFRIRKKYISSNELSQQNLDDKSWLFTVNESELMHWFHKESYGILPDINHFVIITQEQVIDILTDKDLTDFHPKIISTEQ</sequence>
<evidence type="ECO:0000313" key="1">
    <source>
        <dbReference type="EMBL" id="SNQ29594.1"/>
    </source>
</evidence>
<reference evidence="2" key="1">
    <citation type="submission" date="2017-06" db="EMBL/GenBank/DDBJ databases">
        <authorList>
            <person name="Varghese N."/>
            <person name="Submissions S."/>
        </authorList>
    </citation>
    <scope>NUCLEOTIDE SEQUENCE [LARGE SCALE GENOMIC DNA]</scope>
    <source>
        <strain evidence="2">ANC 5114</strain>
    </source>
</reference>
<dbReference type="Proteomes" id="UP000243463">
    <property type="component" value="Unassembled WGS sequence"/>
</dbReference>
<dbReference type="AlphaFoldDB" id="A0A217EGX2"/>
<dbReference type="RefSeq" id="WP_088823637.1">
    <property type="nucleotide sequence ID" value="NZ_FZLN01000002.1"/>
</dbReference>
<name>A0A217EGX2_9GAMM</name>
<evidence type="ECO:0000313" key="2">
    <source>
        <dbReference type="Proteomes" id="UP000243463"/>
    </source>
</evidence>
<gene>
    <name evidence="1" type="ORF">SAMN05444584_1553</name>
</gene>
<accession>A0A217EGX2</accession>
<protein>
    <submittedName>
        <fullName evidence="1">Uncharacterized protein</fullName>
    </submittedName>
</protein>
<organism evidence="1 2">
    <name type="scientific">Acinetobacter apis</name>
    <dbReference type="NCBI Taxonomy" id="1229165"/>
    <lineage>
        <taxon>Bacteria</taxon>
        <taxon>Pseudomonadati</taxon>
        <taxon>Pseudomonadota</taxon>
        <taxon>Gammaproteobacteria</taxon>
        <taxon>Moraxellales</taxon>
        <taxon>Moraxellaceae</taxon>
        <taxon>Acinetobacter</taxon>
    </lineage>
</organism>
<dbReference type="OrthoDB" id="9133300at2"/>
<dbReference type="EMBL" id="FZLN01000002">
    <property type="protein sequence ID" value="SNQ29594.1"/>
    <property type="molecule type" value="Genomic_DNA"/>
</dbReference>